<dbReference type="PROSITE" id="PS00630">
    <property type="entry name" value="IMP_2"/>
    <property type="match status" value="1"/>
</dbReference>
<keyword evidence="1" id="KW-0813">Transport</keyword>
<dbReference type="Gene3D" id="3.40.50.300">
    <property type="entry name" value="P-loop containing nucleotide triphosphate hydrolases"/>
    <property type="match status" value="1"/>
</dbReference>
<dbReference type="GO" id="GO:0046854">
    <property type="term" value="P:phosphatidylinositol phosphate biosynthetic process"/>
    <property type="evidence" value="ECO:0007669"/>
    <property type="project" value="InterPro"/>
</dbReference>
<dbReference type="Pfam" id="PF00005">
    <property type="entry name" value="ABC_tran"/>
    <property type="match status" value="1"/>
</dbReference>
<dbReference type="PANTHER" id="PTHR42939">
    <property type="entry name" value="ABC TRANSPORTER ATP-BINDING PROTEIN ALBC-RELATED"/>
    <property type="match status" value="1"/>
</dbReference>
<dbReference type="InterPro" id="IPR051782">
    <property type="entry name" value="ABC_Transporter_VariousFunc"/>
</dbReference>
<dbReference type="EMBL" id="FTNE01000004">
    <property type="protein sequence ID" value="SIQ41343.1"/>
    <property type="molecule type" value="Genomic_DNA"/>
</dbReference>
<dbReference type="SMART" id="SM00382">
    <property type="entry name" value="AAA"/>
    <property type="match status" value="1"/>
</dbReference>
<dbReference type="RefSeq" id="WP_051657121.1">
    <property type="nucleotide sequence ID" value="NZ_FTNE01000004.1"/>
</dbReference>
<evidence type="ECO:0000256" key="2">
    <source>
        <dbReference type="ARBA" id="ARBA00022741"/>
    </source>
</evidence>
<dbReference type="PROSITE" id="PS00211">
    <property type="entry name" value="ABC_TRANSPORTER_1"/>
    <property type="match status" value="1"/>
</dbReference>
<dbReference type="InterPro" id="IPR027417">
    <property type="entry name" value="P-loop_NTPase"/>
</dbReference>
<dbReference type="PANTHER" id="PTHR42939:SF1">
    <property type="entry name" value="ABC TRANSPORTER ATP-BINDING PROTEIN ALBC-RELATED"/>
    <property type="match status" value="1"/>
</dbReference>
<dbReference type="InterPro" id="IPR017871">
    <property type="entry name" value="ABC_transporter-like_CS"/>
</dbReference>
<dbReference type="AlphaFoldDB" id="A0A8G2CJ38"/>
<keyword evidence="2" id="KW-0547">Nucleotide-binding</keyword>
<evidence type="ECO:0000259" key="4">
    <source>
        <dbReference type="PROSITE" id="PS50893"/>
    </source>
</evidence>
<keyword evidence="6" id="KW-1185">Reference proteome</keyword>
<dbReference type="OrthoDB" id="9778547at2"/>
<dbReference type="PROSITE" id="PS50893">
    <property type="entry name" value="ABC_TRANSPORTER_2"/>
    <property type="match status" value="1"/>
</dbReference>
<dbReference type="SUPFAM" id="SSF52540">
    <property type="entry name" value="P-loop containing nucleoside triphosphate hydrolases"/>
    <property type="match status" value="1"/>
</dbReference>
<dbReference type="GO" id="GO:0005524">
    <property type="term" value="F:ATP binding"/>
    <property type="evidence" value="ECO:0007669"/>
    <property type="project" value="UniProtKB-KW"/>
</dbReference>
<dbReference type="CDD" id="cd03230">
    <property type="entry name" value="ABC_DR_subfamily_A"/>
    <property type="match status" value="1"/>
</dbReference>
<dbReference type="InterPro" id="IPR020550">
    <property type="entry name" value="Inositol_monophosphatase_CS"/>
</dbReference>
<accession>A0A8G2CJ38</accession>
<gene>
    <name evidence="5" type="ORF">SAMN05421828_104157</name>
</gene>
<organism evidence="5 6">
    <name type="scientific">Acidiphilium rubrum</name>
    <dbReference type="NCBI Taxonomy" id="526"/>
    <lineage>
        <taxon>Bacteria</taxon>
        <taxon>Pseudomonadati</taxon>
        <taxon>Pseudomonadota</taxon>
        <taxon>Alphaproteobacteria</taxon>
        <taxon>Acetobacterales</taxon>
        <taxon>Acidocellaceae</taxon>
        <taxon>Acidiphilium</taxon>
    </lineage>
</organism>
<protein>
    <submittedName>
        <fullName evidence="5">ABC-2 type transport system ATP-binding protein</fullName>
    </submittedName>
</protein>
<dbReference type="Proteomes" id="UP000186308">
    <property type="component" value="Unassembled WGS sequence"/>
</dbReference>
<comment type="caution">
    <text evidence="5">The sequence shown here is derived from an EMBL/GenBank/DDBJ whole genome shotgun (WGS) entry which is preliminary data.</text>
</comment>
<sequence>MSEGYAGPFIAAEALGKQFGTRIALADVTFTVGPGEIVGLLGPNGAGKTTLIGCLLGFLLPSAGSIRLFGETAAELSPALRGRTGFVPQTMSGFGWFRVGELITYLGKFYAQEPGAPPPWLLDWAGLDPKARVKSLSGGQKQRLAIVLAMRHAPDLLILDEPVASLDPQARRDFMALLTRFCAQEGRSVLISSHILSDLEKIATRAIFMRHGSIIHDTPMARFRTSARWVAAPRDALPQHVSCLAEDRDTGALLVDGWDEASAAALAATLGAAPDVRIPDLETAFLEMTR</sequence>
<reference evidence="5 6" key="1">
    <citation type="submission" date="2017-01" db="EMBL/GenBank/DDBJ databases">
        <authorList>
            <person name="Varghese N."/>
            <person name="Submissions S."/>
        </authorList>
    </citation>
    <scope>NUCLEOTIDE SEQUENCE [LARGE SCALE GENOMIC DNA]</scope>
    <source>
        <strain evidence="5 6">ATCC 35905</strain>
    </source>
</reference>
<keyword evidence="3 5" id="KW-0067">ATP-binding</keyword>
<evidence type="ECO:0000313" key="6">
    <source>
        <dbReference type="Proteomes" id="UP000186308"/>
    </source>
</evidence>
<proteinExistence type="predicted"/>
<dbReference type="InterPro" id="IPR003439">
    <property type="entry name" value="ABC_transporter-like_ATP-bd"/>
</dbReference>
<evidence type="ECO:0000313" key="5">
    <source>
        <dbReference type="EMBL" id="SIQ41343.1"/>
    </source>
</evidence>
<evidence type="ECO:0000256" key="1">
    <source>
        <dbReference type="ARBA" id="ARBA00022448"/>
    </source>
</evidence>
<evidence type="ECO:0000256" key="3">
    <source>
        <dbReference type="ARBA" id="ARBA00022840"/>
    </source>
</evidence>
<feature type="domain" description="ABC transporter" evidence="4">
    <location>
        <begin position="10"/>
        <end position="236"/>
    </location>
</feature>
<dbReference type="GO" id="GO:0016887">
    <property type="term" value="F:ATP hydrolysis activity"/>
    <property type="evidence" value="ECO:0007669"/>
    <property type="project" value="InterPro"/>
</dbReference>
<dbReference type="InterPro" id="IPR003593">
    <property type="entry name" value="AAA+_ATPase"/>
</dbReference>
<name>A0A8G2CJ38_ACIRU</name>